<feature type="region of interest" description="Disordered" evidence="1">
    <location>
        <begin position="1"/>
        <end position="31"/>
    </location>
</feature>
<comment type="caution">
    <text evidence="2">The sequence shown here is derived from an EMBL/GenBank/DDBJ whole genome shotgun (WGS) entry which is preliminary data.</text>
</comment>
<evidence type="ECO:0000313" key="2">
    <source>
        <dbReference type="EMBL" id="CAD6209548.1"/>
    </source>
</evidence>
<feature type="region of interest" description="Disordered" evidence="1">
    <location>
        <begin position="47"/>
        <end position="74"/>
    </location>
</feature>
<dbReference type="Proteomes" id="UP000604825">
    <property type="component" value="Unassembled WGS sequence"/>
</dbReference>
<gene>
    <name evidence="2" type="ORF">NCGR_LOCUS5753</name>
</gene>
<accession>A0A811MPK0</accession>
<evidence type="ECO:0000256" key="1">
    <source>
        <dbReference type="SAM" id="MobiDB-lite"/>
    </source>
</evidence>
<keyword evidence="3" id="KW-1185">Reference proteome</keyword>
<dbReference type="AlphaFoldDB" id="A0A811MPK0"/>
<name>A0A811MPK0_9POAL</name>
<reference evidence="2" key="1">
    <citation type="submission" date="2020-10" db="EMBL/GenBank/DDBJ databases">
        <authorList>
            <person name="Han B."/>
            <person name="Lu T."/>
            <person name="Zhao Q."/>
            <person name="Huang X."/>
            <person name="Zhao Y."/>
        </authorList>
    </citation>
    <scope>NUCLEOTIDE SEQUENCE</scope>
</reference>
<organism evidence="2 3">
    <name type="scientific">Miscanthus lutarioriparius</name>
    <dbReference type="NCBI Taxonomy" id="422564"/>
    <lineage>
        <taxon>Eukaryota</taxon>
        <taxon>Viridiplantae</taxon>
        <taxon>Streptophyta</taxon>
        <taxon>Embryophyta</taxon>
        <taxon>Tracheophyta</taxon>
        <taxon>Spermatophyta</taxon>
        <taxon>Magnoliopsida</taxon>
        <taxon>Liliopsida</taxon>
        <taxon>Poales</taxon>
        <taxon>Poaceae</taxon>
        <taxon>PACMAD clade</taxon>
        <taxon>Panicoideae</taxon>
        <taxon>Andropogonodae</taxon>
        <taxon>Andropogoneae</taxon>
        <taxon>Saccharinae</taxon>
        <taxon>Miscanthus</taxon>
    </lineage>
</organism>
<evidence type="ECO:0000313" key="3">
    <source>
        <dbReference type="Proteomes" id="UP000604825"/>
    </source>
</evidence>
<sequence>MAPQDRRSSARKLGSPRRHEGGEVAGGSGPIKRLVELAERGGIRVGGGLLADPGGREAAAGGVDGVPRRGGGRLRGDAEVLAGGEAEREEGAGGRRRKVREEKTELGEGLLHLMHGVGTVDEAERVGRVGEGVGGDEGDEHRRLARARAHLQQRVPARVEGALQLPHVRVLLGVDRRVQEVHRQAIQAHRFIAVIKELLRDDNQLRPKG</sequence>
<protein>
    <submittedName>
        <fullName evidence="2">Uncharacterized protein</fullName>
    </submittedName>
</protein>
<dbReference type="EMBL" id="CAJGYO010000002">
    <property type="protein sequence ID" value="CAD6209548.1"/>
    <property type="molecule type" value="Genomic_DNA"/>
</dbReference>
<proteinExistence type="predicted"/>